<dbReference type="InterPro" id="IPR056442">
    <property type="entry name" value="GINT1_N"/>
</dbReference>
<dbReference type="InterPro" id="IPR004263">
    <property type="entry name" value="Exostosin"/>
</dbReference>
<dbReference type="Proteomes" id="UP000825935">
    <property type="component" value="Chromosome 9"/>
</dbReference>
<gene>
    <name evidence="9" type="ORF">KP509_09G020700</name>
</gene>
<organism evidence="9 10">
    <name type="scientific">Ceratopteris richardii</name>
    <name type="common">Triangle waterfern</name>
    <dbReference type="NCBI Taxonomy" id="49495"/>
    <lineage>
        <taxon>Eukaryota</taxon>
        <taxon>Viridiplantae</taxon>
        <taxon>Streptophyta</taxon>
        <taxon>Embryophyta</taxon>
        <taxon>Tracheophyta</taxon>
        <taxon>Polypodiopsida</taxon>
        <taxon>Polypodiidae</taxon>
        <taxon>Polypodiales</taxon>
        <taxon>Pteridineae</taxon>
        <taxon>Pteridaceae</taxon>
        <taxon>Parkerioideae</taxon>
        <taxon>Ceratopteris</taxon>
    </lineage>
</organism>
<protein>
    <recommendedName>
        <fullName evidence="11">Glycosyl transferase 64 domain-containing protein</fullName>
    </recommendedName>
</protein>
<dbReference type="OrthoDB" id="5954868at2759"/>
<comment type="caution">
    <text evidence="9">The sequence shown here is derived from an EMBL/GenBank/DDBJ whole genome shotgun (WGS) entry which is preliminary data.</text>
</comment>
<comment type="similarity">
    <text evidence="2">Belongs to the glycosyltransferase 64 family.</text>
</comment>
<evidence type="ECO:0000313" key="10">
    <source>
        <dbReference type="Proteomes" id="UP000825935"/>
    </source>
</evidence>
<evidence type="ECO:0000256" key="6">
    <source>
        <dbReference type="SAM" id="Phobius"/>
    </source>
</evidence>
<evidence type="ECO:0000256" key="4">
    <source>
        <dbReference type="ARBA" id="ARBA00023136"/>
    </source>
</evidence>
<dbReference type="PANTHER" id="PTHR48261:SF6">
    <property type="entry name" value="GLYCOSYLTRANSFERASE FAMILY PROTEIN"/>
    <property type="match status" value="1"/>
</dbReference>
<dbReference type="InterPro" id="IPR023296">
    <property type="entry name" value="Glyco_hydro_beta-prop_sf"/>
</dbReference>
<dbReference type="OMA" id="GIVNVCI"/>
<dbReference type="Gene3D" id="3.90.550.10">
    <property type="entry name" value="Spore Coat Polysaccharide Biosynthesis Protein SpsA, Chain A"/>
    <property type="match status" value="1"/>
</dbReference>
<keyword evidence="6" id="KW-1133">Transmembrane helix</keyword>
<dbReference type="InterPro" id="IPR015338">
    <property type="entry name" value="GT64_dom"/>
</dbReference>
<keyword evidence="3" id="KW-0808">Transferase</keyword>
<keyword evidence="4 6" id="KW-0472">Membrane</keyword>
<dbReference type="EMBL" id="CM035414">
    <property type="protein sequence ID" value="KAH7428870.1"/>
    <property type="molecule type" value="Genomic_DNA"/>
</dbReference>
<feature type="transmembrane region" description="Helical" evidence="6">
    <location>
        <begin position="50"/>
        <end position="72"/>
    </location>
</feature>
<dbReference type="PANTHER" id="PTHR48261">
    <property type="entry name" value="ACETYLGLUCOSAMINYLTRANSFERASE"/>
    <property type="match status" value="1"/>
</dbReference>
<evidence type="ECO:0000259" key="8">
    <source>
        <dbReference type="Pfam" id="PF24793"/>
    </source>
</evidence>
<dbReference type="AlphaFoldDB" id="A0A8T2U2V4"/>
<name>A0A8T2U2V4_CERRI</name>
<evidence type="ECO:0008006" key="11">
    <source>
        <dbReference type="Google" id="ProtNLM"/>
    </source>
</evidence>
<evidence type="ECO:0000259" key="7">
    <source>
        <dbReference type="Pfam" id="PF09258"/>
    </source>
</evidence>
<sequence length="769" mass="87432">MGYLHRDCKSKALPIGCCDMSVKCRCRWNLGHTWCSFLWQHPSCLLSSTLTFFISSFVIFAALGFLFSWLVFPPFSQPFLDSAGVGCQPDNEGSWSVGLFLGDNPLLLQPIEEVGIQKNRSSAWPVANPILTCASVIDASYPSNFVADPFLFIQGSTLYVFFESKNALTKQGDIGVAQSLDGGASWKYLGIALDEEWHLSYPFVFIYNNEIYMMPEGSAKGDLRLYRALQFPLIWTLDRVLIRRPLVDATMIEYNGKYWIFGSDFQRFGVKKNGELEIWYASTPLGPFMQHKGNPVRNEDRSLGARNGGRPFIYDGQLYRVGQDCGETYGRRLHLFRVEILTKHKFHEVEVPLGVAESRKGRNAWNGLRYHHLDAQRLPSGGWIAVMDGDRVPSGDINTRYLTGTAAFVFLVFLVSFVGVILGVVQFVFPFSKWLDASKRNDMALGYVRSQFKSKFHRALSQLNRATSTVRGRILFHSCGGASLMLLCFVLGIISVCIGVRSFFGGNRAEEPYIVGGQYSQFTLIAMTYEARLWNLQMYVKHYSRCASVKEILVIWNKGQPPNPDTDFDSAVPVRIRLEEKNSLNNRFKPDPLIKTRAVLELDDDILMTCDDLERAFSAWRQHPERIVGFYPRLVNGNPLKYRNEWYARANKGYNMILTGAAFIDSQTAFPMYWSEKAEEGRALVDKLFNCEDILLNYIIANSTTSRTVEYIHPAWAIDTSKLSSAAISRDTNSHYMKRTQCLLEFSKLYGTSLLQIWEFGTRSDGWDY</sequence>
<feature type="domain" description="Glucosamine inositolphosphorylceramide transferase 1 N-terminal" evidence="8">
    <location>
        <begin position="87"/>
        <end position="390"/>
    </location>
</feature>
<dbReference type="InterPro" id="IPR029044">
    <property type="entry name" value="Nucleotide-diphossugar_trans"/>
</dbReference>
<dbReference type="SUPFAM" id="SSF75005">
    <property type="entry name" value="Arabinanase/levansucrase/invertase"/>
    <property type="match status" value="1"/>
</dbReference>
<evidence type="ECO:0000256" key="2">
    <source>
        <dbReference type="ARBA" id="ARBA00008700"/>
    </source>
</evidence>
<feature type="transmembrane region" description="Helical" evidence="6">
    <location>
        <begin position="474"/>
        <end position="498"/>
    </location>
</feature>
<dbReference type="EMBL" id="CM035414">
    <property type="protein sequence ID" value="KAH7428868.1"/>
    <property type="molecule type" value="Genomic_DNA"/>
</dbReference>
<dbReference type="GO" id="GO:0016020">
    <property type="term" value="C:membrane"/>
    <property type="evidence" value="ECO:0007669"/>
    <property type="project" value="UniProtKB-SubCell"/>
</dbReference>
<evidence type="ECO:0000256" key="1">
    <source>
        <dbReference type="ARBA" id="ARBA00004370"/>
    </source>
</evidence>
<feature type="transmembrane region" description="Helical" evidence="6">
    <location>
        <begin position="401"/>
        <end position="429"/>
    </location>
</feature>
<evidence type="ECO:0000256" key="3">
    <source>
        <dbReference type="ARBA" id="ARBA00022679"/>
    </source>
</evidence>
<dbReference type="EMBL" id="CM035414">
    <property type="protein sequence ID" value="KAH7428869.1"/>
    <property type="molecule type" value="Genomic_DNA"/>
</dbReference>
<evidence type="ECO:0000313" key="9">
    <source>
        <dbReference type="EMBL" id="KAH7428870.1"/>
    </source>
</evidence>
<dbReference type="EMBL" id="CM035414">
    <property type="protein sequence ID" value="KAH7428867.1"/>
    <property type="molecule type" value="Genomic_DNA"/>
</dbReference>
<keyword evidence="5" id="KW-1015">Disulfide bond</keyword>
<dbReference type="Gene3D" id="2.115.10.20">
    <property type="entry name" value="Glycosyl hydrolase domain, family 43"/>
    <property type="match status" value="1"/>
</dbReference>
<comment type="subcellular location">
    <subcellularLocation>
        <location evidence="1">Membrane</location>
    </subcellularLocation>
</comment>
<dbReference type="SUPFAM" id="SSF53448">
    <property type="entry name" value="Nucleotide-diphospho-sugar transferases"/>
    <property type="match status" value="1"/>
</dbReference>
<dbReference type="Pfam" id="PF09258">
    <property type="entry name" value="Glyco_transf_64"/>
    <property type="match status" value="1"/>
</dbReference>
<keyword evidence="6" id="KW-0812">Transmembrane</keyword>
<feature type="domain" description="Glycosyl transferase 64" evidence="7">
    <location>
        <begin position="522"/>
        <end position="754"/>
    </location>
</feature>
<evidence type="ECO:0000256" key="5">
    <source>
        <dbReference type="ARBA" id="ARBA00023157"/>
    </source>
</evidence>
<dbReference type="Pfam" id="PF24793">
    <property type="entry name" value="GINT1_N"/>
    <property type="match status" value="1"/>
</dbReference>
<reference evidence="9" key="1">
    <citation type="submission" date="2021-08" db="EMBL/GenBank/DDBJ databases">
        <title>WGS assembly of Ceratopteris richardii.</title>
        <authorList>
            <person name="Marchant D.B."/>
            <person name="Chen G."/>
            <person name="Jenkins J."/>
            <person name="Shu S."/>
            <person name="Leebens-Mack J."/>
            <person name="Grimwood J."/>
            <person name="Schmutz J."/>
            <person name="Soltis P."/>
            <person name="Soltis D."/>
            <person name="Chen Z.-H."/>
        </authorList>
    </citation>
    <scope>NUCLEOTIDE SEQUENCE</scope>
    <source>
        <strain evidence="9">Whitten #5841</strain>
        <tissue evidence="9">Leaf</tissue>
    </source>
</reference>
<dbReference type="GO" id="GO:0016757">
    <property type="term" value="F:glycosyltransferase activity"/>
    <property type="evidence" value="ECO:0007669"/>
    <property type="project" value="InterPro"/>
</dbReference>
<keyword evidence="10" id="KW-1185">Reference proteome</keyword>
<accession>A0A8T2U2V4</accession>
<proteinExistence type="inferred from homology"/>
<dbReference type="FunFam" id="2.115.10.20:FF:000004">
    <property type="entry name" value="Glucosamine inositolphosphorylceramide transferase 1"/>
    <property type="match status" value="1"/>
</dbReference>